<accession>A0A370TF02</accession>
<dbReference type="Proteomes" id="UP000254866">
    <property type="component" value="Unassembled WGS sequence"/>
</dbReference>
<dbReference type="GeneID" id="43601556"/>
<name>A0A370TF02_9HELO</name>
<sequence>MDTGLVFGMEPPPPGQVANFVNPDSDGYKIIVLNVVMLVVTAIVTALRLYTRIYIVKKNLALDDYFLLAGWVQVFFGPVP</sequence>
<organism evidence="2 3">
    <name type="scientific">Venustampulla echinocandica</name>
    <dbReference type="NCBI Taxonomy" id="2656787"/>
    <lineage>
        <taxon>Eukaryota</taxon>
        <taxon>Fungi</taxon>
        <taxon>Dikarya</taxon>
        <taxon>Ascomycota</taxon>
        <taxon>Pezizomycotina</taxon>
        <taxon>Leotiomycetes</taxon>
        <taxon>Helotiales</taxon>
        <taxon>Pleuroascaceae</taxon>
        <taxon>Venustampulla</taxon>
    </lineage>
</organism>
<dbReference type="AlphaFoldDB" id="A0A370TF02"/>
<keyword evidence="1" id="KW-0812">Transmembrane</keyword>
<reference evidence="2 3" key="1">
    <citation type="journal article" date="2018" name="IMA Fungus">
        <title>IMA Genome-F 9: Draft genome sequence of Annulohypoxylon stygium, Aspergillus mulundensis, Berkeleyomyces basicola (syn. Thielaviopsis basicola), Ceratocystis smalleyi, two Cercospora beticola strains, Coleophoma cylindrospora, Fusarium fracticaudum, Phialophora cf. hyalina, and Morchella septimelata.</title>
        <authorList>
            <person name="Wingfield B.D."/>
            <person name="Bills G.F."/>
            <person name="Dong Y."/>
            <person name="Huang W."/>
            <person name="Nel W.J."/>
            <person name="Swalarsk-Parry B.S."/>
            <person name="Vaghefi N."/>
            <person name="Wilken P.M."/>
            <person name="An Z."/>
            <person name="de Beer Z.W."/>
            <person name="De Vos L."/>
            <person name="Chen L."/>
            <person name="Duong T.A."/>
            <person name="Gao Y."/>
            <person name="Hammerbacher A."/>
            <person name="Kikkert J.R."/>
            <person name="Li Y."/>
            <person name="Li H."/>
            <person name="Li K."/>
            <person name="Li Q."/>
            <person name="Liu X."/>
            <person name="Ma X."/>
            <person name="Naidoo K."/>
            <person name="Pethybridge S.J."/>
            <person name="Sun J."/>
            <person name="Steenkamp E.T."/>
            <person name="van der Nest M.A."/>
            <person name="van Wyk S."/>
            <person name="Wingfield M.J."/>
            <person name="Xiong C."/>
            <person name="Yue Q."/>
            <person name="Zhang X."/>
        </authorList>
    </citation>
    <scope>NUCLEOTIDE SEQUENCE [LARGE SCALE GENOMIC DNA]</scope>
    <source>
        <strain evidence="2 3">BP 5553</strain>
    </source>
</reference>
<evidence type="ECO:0000313" key="3">
    <source>
        <dbReference type="Proteomes" id="UP000254866"/>
    </source>
</evidence>
<keyword evidence="1" id="KW-1133">Transmembrane helix</keyword>
<evidence type="ECO:0008006" key="4">
    <source>
        <dbReference type="Google" id="ProtNLM"/>
    </source>
</evidence>
<gene>
    <name evidence="2" type="ORF">BP5553_08707</name>
</gene>
<dbReference type="EMBL" id="NPIC01000009">
    <property type="protein sequence ID" value="RDL33268.1"/>
    <property type="molecule type" value="Genomic_DNA"/>
</dbReference>
<keyword evidence="1" id="KW-0472">Membrane</keyword>
<protein>
    <recommendedName>
        <fullName evidence="4">Integral membrane protein</fullName>
    </recommendedName>
</protein>
<proteinExistence type="predicted"/>
<evidence type="ECO:0000256" key="1">
    <source>
        <dbReference type="SAM" id="Phobius"/>
    </source>
</evidence>
<evidence type="ECO:0000313" key="2">
    <source>
        <dbReference type="EMBL" id="RDL33268.1"/>
    </source>
</evidence>
<dbReference type="OrthoDB" id="444631at2759"/>
<dbReference type="RefSeq" id="XP_031866761.1">
    <property type="nucleotide sequence ID" value="XM_032017330.1"/>
</dbReference>
<feature type="transmembrane region" description="Helical" evidence="1">
    <location>
        <begin position="30"/>
        <end position="50"/>
    </location>
</feature>
<comment type="caution">
    <text evidence="2">The sequence shown here is derived from an EMBL/GenBank/DDBJ whole genome shotgun (WGS) entry which is preliminary data.</text>
</comment>
<keyword evidence="3" id="KW-1185">Reference proteome</keyword>